<dbReference type="OrthoDB" id="7428895at2"/>
<gene>
    <name evidence="1" type="ORF">NX02_21095</name>
</gene>
<evidence type="ECO:0000313" key="1">
    <source>
        <dbReference type="EMBL" id="AHE55859.1"/>
    </source>
</evidence>
<dbReference type="EMBL" id="CP006644">
    <property type="protein sequence ID" value="AHE55859.1"/>
    <property type="molecule type" value="Genomic_DNA"/>
</dbReference>
<name>W0AD70_9SPHN</name>
<organism evidence="1 2">
    <name type="scientific">Sphingomonas sanxanigenens DSM 19645 = NX02</name>
    <dbReference type="NCBI Taxonomy" id="1123269"/>
    <lineage>
        <taxon>Bacteria</taxon>
        <taxon>Pseudomonadati</taxon>
        <taxon>Pseudomonadota</taxon>
        <taxon>Alphaproteobacteria</taxon>
        <taxon>Sphingomonadales</taxon>
        <taxon>Sphingomonadaceae</taxon>
        <taxon>Sphingomonas</taxon>
    </lineage>
</organism>
<proteinExistence type="predicted"/>
<dbReference type="PATRIC" id="fig|1123269.5.peg.4129"/>
<protein>
    <submittedName>
        <fullName evidence="1">Uncharacterized protein</fullName>
    </submittedName>
</protein>
<accession>W0AD70</accession>
<dbReference type="Proteomes" id="UP000018851">
    <property type="component" value="Chromosome"/>
</dbReference>
<keyword evidence="2" id="KW-1185">Reference proteome</keyword>
<dbReference type="HOGENOM" id="CLU_183825_0_0_5"/>
<dbReference type="STRING" id="1123269.NX02_21095"/>
<sequence>MRLVNQLSCLLGRHTPDRGQARHDLDYWWSTCKSCGTVLVRDPIKGWRVPTTQEMENHDRKAAGRAG</sequence>
<reference evidence="1 2" key="1">
    <citation type="submission" date="2013-07" db="EMBL/GenBank/DDBJ databases">
        <title>Completed genome of Sphingomonas sanxanigenens NX02.</title>
        <authorList>
            <person name="Ma T."/>
            <person name="Huang H."/>
            <person name="Wu M."/>
            <person name="Li X."/>
            <person name="Li G."/>
        </authorList>
    </citation>
    <scope>NUCLEOTIDE SEQUENCE [LARGE SCALE GENOMIC DNA]</scope>
    <source>
        <strain evidence="1 2">NX02</strain>
    </source>
</reference>
<evidence type="ECO:0000313" key="2">
    <source>
        <dbReference type="Proteomes" id="UP000018851"/>
    </source>
</evidence>
<dbReference type="KEGG" id="ssan:NX02_21095"/>
<dbReference type="AlphaFoldDB" id="W0AD70"/>